<dbReference type="SUPFAM" id="SSF50630">
    <property type="entry name" value="Acid proteases"/>
    <property type="match status" value="1"/>
</dbReference>
<feature type="compositionally biased region" description="Basic and acidic residues" evidence="1">
    <location>
        <begin position="67"/>
        <end position="80"/>
    </location>
</feature>
<keyword evidence="4" id="KW-1185">Reference proteome</keyword>
<reference evidence="3" key="1">
    <citation type="submission" date="2021-05" db="UniProtKB">
        <authorList>
            <consortium name="EnsemblPlants"/>
        </authorList>
    </citation>
    <scope>IDENTIFICATION</scope>
    <source>
        <strain evidence="3">subsp. malaccensis</strain>
    </source>
</reference>
<dbReference type="InterPro" id="IPR000477">
    <property type="entry name" value="RT_dom"/>
</dbReference>
<dbReference type="PANTHER" id="PTHR24559:SF444">
    <property type="entry name" value="REVERSE TRANSCRIPTASE DOMAIN-CONTAINING PROTEIN"/>
    <property type="match status" value="1"/>
</dbReference>
<evidence type="ECO:0000313" key="4">
    <source>
        <dbReference type="Proteomes" id="UP000012960"/>
    </source>
</evidence>
<dbReference type="CDD" id="cd00303">
    <property type="entry name" value="retropepsin_like"/>
    <property type="match status" value="1"/>
</dbReference>
<dbReference type="InParanoid" id="A0A804ID59"/>
<feature type="domain" description="Reverse transcriptase" evidence="2">
    <location>
        <begin position="320"/>
        <end position="449"/>
    </location>
</feature>
<sequence length="451" mass="51425">MSRTEIFLQVREKGLLRCPHPMRATHKDRSKYCRFHRDYDHDTEDCHDLRNQIEELIQKGHLGPYLEEPREETPHPRGPVERQINVISGGPAANGSISTTRKAYSRSTVEKCPQPELEPEITFRAGEVERSHHDDALVISIRIVNARVKRVMVDTESSTDVLYLDTFRRLGLTKEDLTPMASALTRFTRDSISPLGTTILPITIGEEPRAKTMITTFMVVDLPSAYNVILGRPMLNKLKAVVSTYHRVVKFPTPAGIEESRKVAQHRLNIDPEARPVRQKPRKFAPDRQKAISEEVGRLKRAGFITDVQYPRWLSNEVLIKKSNGSWRICLDYTDLNQACPKDCYLLPKIDQLDDATIGHELLAFMDAFSGYNQIQMVTQDRESTAFITNRGAYCYKVMPFVLKNAGATYQSMVEKLFKHQLGKNMEGYVDDMIMKSKAASTHLTDLAETF</sequence>
<dbReference type="Gramene" id="Ma03_t17450.1">
    <property type="protein sequence ID" value="Ma03_p17450.1"/>
    <property type="gene ID" value="Ma03_g17450"/>
</dbReference>
<dbReference type="InterPro" id="IPR021109">
    <property type="entry name" value="Peptidase_aspartic_dom_sf"/>
</dbReference>
<dbReference type="PANTHER" id="PTHR24559">
    <property type="entry name" value="TRANSPOSON TY3-I GAG-POL POLYPROTEIN"/>
    <property type="match status" value="1"/>
</dbReference>
<feature type="region of interest" description="Disordered" evidence="1">
    <location>
        <begin position="60"/>
        <end position="80"/>
    </location>
</feature>
<dbReference type="EnsemblPlants" id="Ma03_t17450.1">
    <property type="protein sequence ID" value="Ma03_p17450.1"/>
    <property type="gene ID" value="Ma03_g17450"/>
</dbReference>
<evidence type="ECO:0000313" key="3">
    <source>
        <dbReference type="EnsemblPlants" id="Ma03_p17450.1"/>
    </source>
</evidence>
<dbReference type="InterPro" id="IPR043502">
    <property type="entry name" value="DNA/RNA_pol_sf"/>
</dbReference>
<protein>
    <recommendedName>
        <fullName evidence="2">Reverse transcriptase domain-containing protein</fullName>
    </recommendedName>
</protein>
<accession>A0A804ID59</accession>
<organism evidence="3 4">
    <name type="scientific">Musa acuminata subsp. malaccensis</name>
    <name type="common">Wild banana</name>
    <name type="synonym">Musa malaccensis</name>
    <dbReference type="NCBI Taxonomy" id="214687"/>
    <lineage>
        <taxon>Eukaryota</taxon>
        <taxon>Viridiplantae</taxon>
        <taxon>Streptophyta</taxon>
        <taxon>Embryophyta</taxon>
        <taxon>Tracheophyta</taxon>
        <taxon>Spermatophyta</taxon>
        <taxon>Magnoliopsida</taxon>
        <taxon>Liliopsida</taxon>
        <taxon>Zingiberales</taxon>
        <taxon>Musaceae</taxon>
        <taxon>Musa</taxon>
    </lineage>
</organism>
<dbReference type="OrthoDB" id="1928766at2759"/>
<evidence type="ECO:0000259" key="2">
    <source>
        <dbReference type="Pfam" id="PF00078"/>
    </source>
</evidence>
<dbReference type="InterPro" id="IPR053134">
    <property type="entry name" value="RNA-dir_DNA_polymerase"/>
</dbReference>
<dbReference type="Gene3D" id="3.30.70.270">
    <property type="match status" value="1"/>
</dbReference>
<dbReference type="Gene3D" id="2.40.70.10">
    <property type="entry name" value="Acid Proteases"/>
    <property type="match status" value="1"/>
</dbReference>
<dbReference type="Gene3D" id="3.10.10.10">
    <property type="entry name" value="HIV Type 1 Reverse Transcriptase, subunit A, domain 1"/>
    <property type="match status" value="1"/>
</dbReference>
<dbReference type="InterPro" id="IPR043128">
    <property type="entry name" value="Rev_trsase/Diguanyl_cyclase"/>
</dbReference>
<dbReference type="OMA" id="CSDWATP"/>
<dbReference type="AlphaFoldDB" id="A0A804ID59"/>
<dbReference type="Proteomes" id="UP000012960">
    <property type="component" value="Unplaced"/>
</dbReference>
<dbReference type="SUPFAM" id="SSF56672">
    <property type="entry name" value="DNA/RNA polymerases"/>
    <property type="match status" value="1"/>
</dbReference>
<dbReference type="CDD" id="cd01647">
    <property type="entry name" value="RT_LTR"/>
    <property type="match status" value="1"/>
</dbReference>
<dbReference type="Pfam" id="PF00078">
    <property type="entry name" value="RVT_1"/>
    <property type="match status" value="1"/>
</dbReference>
<evidence type="ECO:0000256" key="1">
    <source>
        <dbReference type="SAM" id="MobiDB-lite"/>
    </source>
</evidence>
<name>A0A804ID59_MUSAM</name>
<proteinExistence type="predicted"/>